<organism evidence="1 2">
    <name type="scientific">Ascaris lumbricoides</name>
    <name type="common">Giant roundworm</name>
    <dbReference type="NCBI Taxonomy" id="6252"/>
    <lineage>
        <taxon>Eukaryota</taxon>
        <taxon>Metazoa</taxon>
        <taxon>Ecdysozoa</taxon>
        <taxon>Nematoda</taxon>
        <taxon>Chromadorea</taxon>
        <taxon>Rhabditida</taxon>
        <taxon>Spirurina</taxon>
        <taxon>Ascaridomorpha</taxon>
        <taxon>Ascaridoidea</taxon>
        <taxon>Ascarididae</taxon>
        <taxon>Ascaris</taxon>
    </lineage>
</organism>
<dbReference type="Proteomes" id="UP000036681">
    <property type="component" value="Unplaced"/>
</dbReference>
<reference evidence="2" key="1">
    <citation type="submission" date="2017-02" db="UniProtKB">
        <authorList>
            <consortium name="WormBaseParasite"/>
        </authorList>
    </citation>
    <scope>IDENTIFICATION</scope>
</reference>
<dbReference type="AlphaFoldDB" id="A0A0M3IXQ4"/>
<evidence type="ECO:0000313" key="2">
    <source>
        <dbReference type="WBParaSite" id="ALUE_0002353201-mRNA-1"/>
    </source>
</evidence>
<keyword evidence="1" id="KW-1185">Reference proteome</keyword>
<name>A0A0M3IXQ4_ASCLU</name>
<protein>
    <submittedName>
        <fullName evidence="2">Myotubularin related protein 14</fullName>
    </submittedName>
</protein>
<proteinExistence type="predicted"/>
<dbReference type="WBParaSite" id="ALUE_0002353201-mRNA-1">
    <property type="protein sequence ID" value="ALUE_0002353201-mRNA-1"/>
    <property type="gene ID" value="ALUE_0002353201"/>
</dbReference>
<sequence>MEDVDFVKRTLCAELDPQQASASFQKIFEEAFSGAWSTKTNCHLPGLYLESEKQSAQYSSPDIVTFRDSILSKDIVHLWLSTFKLSEELCENGTKDPKGL</sequence>
<accession>A0A0M3IXQ4</accession>
<evidence type="ECO:0000313" key="1">
    <source>
        <dbReference type="Proteomes" id="UP000036681"/>
    </source>
</evidence>